<dbReference type="Proteomes" id="UP000548476">
    <property type="component" value="Unassembled WGS sequence"/>
</dbReference>
<gene>
    <name evidence="1" type="ORF">HNR73_001155</name>
</gene>
<dbReference type="EMBL" id="JACHGT010000002">
    <property type="protein sequence ID" value="MBB6033308.1"/>
    <property type="molecule type" value="Genomic_DNA"/>
</dbReference>
<protein>
    <submittedName>
        <fullName evidence="1">Uncharacterized protein</fullName>
    </submittedName>
</protein>
<dbReference type="AlphaFoldDB" id="A0A841FHI4"/>
<evidence type="ECO:0000313" key="2">
    <source>
        <dbReference type="Proteomes" id="UP000548476"/>
    </source>
</evidence>
<reference evidence="1 2" key="1">
    <citation type="submission" date="2020-08" db="EMBL/GenBank/DDBJ databases">
        <title>Genomic Encyclopedia of Type Strains, Phase IV (KMG-IV): sequencing the most valuable type-strain genomes for metagenomic binning, comparative biology and taxonomic classification.</title>
        <authorList>
            <person name="Goeker M."/>
        </authorList>
    </citation>
    <scope>NUCLEOTIDE SEQUENCE [LARGE SCALE GENOMIC DNA]</scope>
    <source>
        <strain evidence="1 2">YIM 65646</strain>
    </source>
</reference>
<evidence type="ECO:0000313" key="1">
    <source>
        <dbReference type="EMBL" id="MBB6033308.1"/>
    </source>
</evidence>
<keyword evidence="2" id="KW-1185">Reference proteome</keyword>
<proteinExistence type="predicted"/>
<dbReference type="RefSeq" id="WP_184786183.1">
    <property type="nucleotide sequence ID" value="NZ_BONT01000025.1"/>
</dbReference>
<organism evidence="1 2">
    <name type="scientific">Phytomonospora endophytica</name>
    <dbReference type="NCBI Taxonomy" id="714109"/>
    <lineage>
        <taxon>Bacteria</taxon>
        <taxon>Bacillati</taxon>
        <taxon>Actinomycetota</taxon>
        <taxon>Actinomycetes</taxon>
        <taxon>Micromonosporales</taxon>
        <taxon>Micromonosporaceae</taxon>
        <taxon>Phytomonospora</taxon>
    </lineage>
</organism>
<sequence length="100" mass="10476">MHAYPSKMRTIGGMLMSIAEEAQANADTAKPGMEKAGQGNDGFITVPASSTASFNWLQHVYQVQTRMAGAGGSVIKAADDLAFTDADNEATMPIVPVTTI</sequence>
<comment type="caution">
    <text evidence="1">The sequence shown here is derived from an EMBL/GenBank/DDBJ whole genome shotgun (WGS) entry which is preliminary data.</text>
</comment>
<name>A0A841FHI4_9ACTN</name>
<accession>A0A841FHI4</accession>